<organism evidence="1 2">
    <name type="scientific">Halorubrum coriense DSM 10284</name>
    <dbReference type="NCBI Taxonomy" id="1227466"/>
    <lineage>
        <taxon>Archaea</taxon>
        <taxon>Methanobacteriati</taxon>
        <taxon>Methanobacteriota</taxon>
        <taxon>Stenosarchaea group</taxon>
        <taxon>Halobacteria</taxon>
        <taxon>Halobacteriales</taxon>
        <taxon>Haloferacaceae</taxon>
        <taxon>Halorubrum</taxon>
    </lineage>
</organism>
<dbReference type="Proteomes" id="UP000011509">
    <property type="component" value="Unassembled WGS sequence"/>
</dbReference>
<proteinExistence type="predicted"/>
<reference evidence="1 2" key="1">
    <citation type="journal article" date="2014" name="PLoS Genet.">
        <title>Phylogenetically driven sequencing of extremely halophilic archaea reveals strategies for static and dynamic osmo-response.</title>
        <authorList>
            <person name="Becker E.A."/>
            <person name="Seitzer P.M."/>
            <person name="Tritt A."/>
            <person name="Larsen D."/>
            <person name="Krusor M."/>
            <person name="Yao A.I."/>
            <person name="Wu D."/>
            <person name="Madern D."/>
            <person name="Eisen J.A."/>
            <person name="Darling A.E."/>
            <person name="Facciotti M.T."/>
        </authorList>
    </citation>
    <scope>NUCLEOTIDE SEQUENCE [LARGE SCALE GENOMIC DNA]</scope>
    <source>
        <strain evidence="1 2">DSM 10284</strain>
    </source>
</reference>
<comment type="caution">
    <text evidence="1">The sequence shown here is derived from an EMBL/GenBank/DDBJ whole genome shotgun (WGS) entry which is preliminary data.</text>
</comment>
<evidence type="ECO:0000313" key="2">
    <source>
        <dbReference type="Proteomes" id="UP000011509"/>
    </source>
</evidence>
<feature type="non-terminal residue" evidence="1">
    <location>
        <position position="1"/>
    </location>
</feature>
<dbReference type="AlphaFoldDB" id="M0ED25"/>
<keyword evidence="2" id="KW-1185">Reference proteome</keyword>
<accession>M0ED25</accession>
<dbReference type="EMBL" id="AOJL01000047">
    <property type="protein sequence ID" value="ELZ45701.1"/>
    <property type="molecule type" value="Genomic_DNA"/>
</dbReference>
<sequence length="112" mass="12705">FHETVYRPTAAAVAERPERMEAILRTTFVGPRIESDELSAEADRILRRAVGDEYGEPYPYSDAYAELLRALDARPYLDGGIRNDAGVLTDRKGMIRYGDDYYERELRLSGGD</sequence>
<protein>
    <submittedName>
        <fullName evidence="1">Uncharacterized protein</fullName>
    </submittedName>
</protein>
<evidence type="ECO:0000313" key="1">
    <source>
        <dbReference type="EMBL" id="ELZ45701.1"/>
    </source>
</evidence>
<name>M0ED25_9EURY</name>
<gene>
    <name evidence="1" type="ORF">C464_11825</name>
</gene>
<dbReference type="PATRIC" id="fig|1227466.3.peg.2368"/>